<proteinExistence type="predicted"/>
<sequence length="540" mass="59321">MATGRWERLAGTASGAKRYVRGCVRIDTRTLAVFRVFLAVLILADLALRSRNFTAFYTKDGLVPPDLARETAPIDVGSVYFLSPDPAVTAGLFVVHGLVAVGLLVGYRTRIATALSFVFVVLLDLRNPLVLSYADVLFAWLLLWAIFLPLGARWSVDAVHADRPPRTAVATVASGLILLQMITMYVVNGVHKSGSELWQSGEAAVLVLGLDDMTFLLGDLVRSVPTALQFGGLAWYYMLLFSWLLVLARGRLRTALVGAFVTAHLSFALTVRIGAFAYVALAGVVLFLQASFWEDLSSLGRRLESRIARLEGVRPRIDRVRSGLESCQSRLEEVAIAVPRLEVDAGLGERVPANPYRAVVPLVAVVFAGIVLVSVLSAGGVVDTDASSVDAVDGGVDAFVDHQTEWRIFAPEPRTTDRYYVFPATTADGDRIDAYNDRELRFERPSDQLQTQYGTYRERFYMNSVATPDHPDVPVRLAESICADRDDGGDAVTHLEMYLIEEDVTLETIDDPANRTREATLLYRHRCGDAEPIDVAQPPF</sequence>
<dbReference type="OrthoDB" id="327281at2157"/>
<dbReference type="SMART" id="SM00752">
    <property type="entry name" value="HTTM"/>
    <property type="match status" value="1"/>
</dbReference>
<accession>A0A3N6LNS4</accession>
<feature type="transmembrane region" description="Helical" evidence="5">
    <location>
        <begin position="168"/>
        <end position="187"/>
    </location>
</feature>
<dbReference type="Pfam" id="PF05090">
    <property type="entry name" value="HTTM"/>
    <property type="match status" value="1"/>
</dbReference>
<dbReference type="PANTHER" id="PTHR39535:SF2">
    <property type="entry name" value="HTTM DOMAIN-CONTAINING PROTEIN"/>
    <property type="match status" value="1"/>
</dbReference>
<protein>
    <submittedName>
        <fullName evidence="7">HTTM domain-containing protein</fullName>
    </submittedName>
</protein>
<evidence type="ECO:0000256" key="3">
    <source>
        <dbReference type="ARBA" id="ARBA00022989"/>
    </source>
</evidence>
<comment type="caution">
    <text evidence="7">The sequence shown here is derived from an EMBL/GenBank/DDBJ whole genome shotgun (WGS) entry which is preliminary data.</text>
</comment>
<keyword evidence="8" id="KW-1185">Reference proteome</keyword>
<keyword evidence="2 5" id="KW-0812">Transmembrane</keyword>
<evidence type="ECO:0000259" key="6">
    <source>
        <dbReference type="SMART" id="SM00752"/>
    </source>
</evidence>
<feature type="transmembrane region" description="Helical" evidence="5">
    <location>
        <begin position="87"/>
        <end position="107"/>
    </location>
</feature>
<dbReference type="AlphaFoldDB" id="A0A3N6LNS4"/>
<evidence type="ECO:0000256" key="1">
    <source>
        <dbReference type="ARBA" id="ARBA00004127"/>
    </source>
</evidence>
<feature type="transmembrane region" description="Helical" evidence="5">
    <location>
        <begin position="31"/>
        <end position="48"/>
    </location>
</feature>
<feature type="transmembrane region" description="Helical" evidence="5">
    <location>
        <begin position="359"/>
        <end position="382"/>
    </location>
</feature>
<feature type="transmembrane region" description="Helical" evidence="5">
    <location>
        <begin position="137"/>
        <end position="156"/>
    </location>
</feature>
<feature type="domain" description="HTTM-like" evidence="6">
    <location>
        <begin position="26"/>
        <end position="292"/>
    </location>
</feature>
<dbReference type="Proteomes" id="UP000282323">
    <property type="component" value="Unassembled WGS sequence"/>
</dbReference>
<dbReference type="RefSeq" id="WP_124197173.1">
    <property type="nucleotide sequence ID" value="NZ_REGA01000021.1"/>
</dbReference>
<evidence type="ECO:0000256" key="2">
    <source>
        <dbReference type="ARBA" id="ARBA00022692"/>
    </source>
</evidence>
<comment type="subcellular location">
    <subcellularLocation>
        <location evidence="1">Endomembrane system</location>
        <topology evidence="1">Multi-pass membrane protein</topology>
    </subcellularLocation>
</comment>
<feature type="transmembrane region" description="Helical" evidence="5">
    <location>
        <begin position="227"/>
        <end position="245"/>
    </location>
</feature>
<reference evidence="7 8" key="1">
    <citation type="submission" date="2018-10" db="EMBL/GenBank/DDBJ databases">
        <title>Natrarchaeobius chitinivorans gen. nov., sp. nov., and Natrarchaeobius haloalkaliphilus sp. nov., alkaliphilic, chitin-utilizing haloarchaea from hypersaline alkaline lakes.</title>
        <authorList>
            <person name="Sorokin D.Y."/>
            <person name="Elcheninov A.G."/>
            <person name="Kostrikina N.A."/>
            <person name="Bale N.J."/>
            <person name="Sinninghe Damste J.S."/>
            <person name="Khijniak T.V."/>
            <person name="Kublanov I.V."/>
            <person name="Toshchakov S.V."/>
        </authorList>
    </citation>
    <scope>NUCLEOTIDE SEQUENCE [LARGE SCALE GENOMIC DNA]</scope>
    <source>
        <strain evidence="7 8">AArcht4T</strain>
    </source>
</reference>
<name>A0A3N6LNS4_NATCH</name>
<keyword evidence="4 5" id="KW-0472">Membrane</keyword>
<evidence type="ECO:0000313" key="7">
    <source>
        <dbReference type="EMBL" id="RQG91048.1"/>
    </source>
</evidence>
<dbReference type="GO" id="GO:0012505">
    <property type="term" value="C:endomembrane system"/>
    <property type="evidence" value="ECO:0007669"/>
    <property type="project" value="UniProtKB-SubCell"/>
</dbReference>
<evidence type="ECO:0000256" key="5">
    <source>
        <dbReference type="SAM" id="Phobius"/>
    </source>
</evidence>
<dbReference type="InterPro" id="IPR052964">
    <property type="entry name" value="Sporulation_signal_mat"/>
</dbReference>
<keyword evidence="3 5" id="KW-1133">Transmembrane helix</keyword>
<organism evidence="7 8">
    <name type="scientific">Natrarchaeobius chitinivorans</name>
    <dbReference type="NCBI Taxonomy" id="1679083"/>
    <lineage>
        <taxon>Archaea</taxon>
        <taxon>Methanobacteriati</taxon>
        <taxon>Methanobacteriota</taxon>
        <taxon>Stenosarchaea group</taxon>
        <taxon>Halobacteria</taxon>
        <taxon>Halobacteriales</taxon>
        <taxon>Natrialbaceae</taxon>
        <taxon>Natrarchaeobius</taxon>
    </lineage>
</organism>
<gene>
    <name evidence="7" type="ORF">EA473_19070</name>
</gene>
<dbReference type="InterPro" id="IPR053934">
    <property type="entry name" value="HTTM_dom"/>
</dbReference>
<evidence type="ECO:0000256" key="4">
    <source>
        <dbReference type="ARBA" id="ARBA00023136"/>
    </source>
</evidence>
<evidence type="ECO:0000313" key="8">
    <source>
        <dbReference type="Proteomes" id="UP000282323"/>
    </source>
</evidence>
<dbReference type="InterPro" id="IPR011020">
    <property type="entry name" value="HTTM-like"/>
</dbReference>
<feature type="transmembrane region" description="Helical" evidence="5">
    <location>
        <begin position="275"/>
        <end position="293"/>
    </location>
</feature>
<dbReference type="EMBL" id="REGA01000021">
    <property type="protein sequence ID" value="RQG91048.1"/>
    <property type="molecule type" value="Genomic_DNA"/>
</dbReference>
<dbReference type="PANTHER" id="PTHR39535">
    <property type="entry name" value="SPORULATION-DELAYING PROTEIN SDPB"/>
    <property type="match status" value="1"/>
</dbReference>